<evidence type="ECO:0000259" key="2">
    <source>
        <dbReference type="Pfam" id="PF00487"/>
    </source>
</evidence>
<comment type="caution">
    <text evidence="3">The sequence shown here is derived from an EMBL/GenBank/DDBJ whole genome shotgun (WGS) entry which is preliminary data.</text>
</comment>
<dbReference type="AlphaFoldDB" id="A0A9W9F3H6"/>
<gene>
    <name evidence="3" type="ORF">N7456_008676</name>
</gene>
<keyword evidence="4" id="KW-1185">Reference proteome</keyword>
<sequence>MAASIVQTTAEPVIQLKAEPEVKKQDLTYGFIRDKVPAHCFERSALKGLSYLFRDIVYASVLVYLALKIDLLPTPFLRASAWILYGFVQGCVGTGLWIIGHECGHGAFSESTALNDFLGWAVHSALMVPFFSWKITHARHHRYHGHIDKDTVFVPPTEAEVENQKPTIFSKFVELVEETPLYHAITLTGHQLFGWQMYLLFNVSAGNKSLPDKGTSGVQKFRHSHLDPLGSLFTTSQTHLIAMTDLGLLIVAAGLYYLGTQIGAWKVALLYAVPYFWVHHWLVAITYLHHTHPDVPHYDDKSWTFVKGALGTVDRRFGFIGRHLFHEIIDYHVIHHLFPRIPFYHAEEATNAIVPYLGKQYHLEEGLFLKDLVDTFTTCKVVQNPDSEGALHWKSSEKAEKKLN</sequence>
<dbReference type="PANTHER" id="PTHR32100">
    <property type="entry name" value="OMEGA-6 FATTY ACID DESATURASE, CHLOROPLASTIC"/>
    <property type="match status" value="1"/>
</dbReference>
<evidence type="ECO:0000313" key="4">
    <source>
        <dbReference type="Proteomes" id="UP001149165"/>
    </source>
</evidence>
<keyword evidence="1" id="KW-1133">Transmembrane helix</keyword>
<accession>A0A9W9F3H6</accession>
<dbReference type="EMBL" id="JAPQKH010000006">
    <property type="protein sequence ID" value="KAJ5092815.1"/>
    <property type="molecule type" value="Genomic_DNA"/>
</dbReference>
<reference evidence="3" key="1">
    <citation type="submission" date="2022-11" db="EMBL/GenBank/DDBJ databases">
        <authorList>
            <person name="Petersen C."/>
        </authorList>
    </citation>
    <scope>NUCLEOTIDE SEQUENCE</scope>
    <source>
        <strain evidence="3">IBT 30069</strain>
    </source>
</reference>
<organism evidence="3 4">
    <name type="scientific">Penicillium angulare</name>
    <dbReference type="NCBI Taxonomy" id="116970"/>
    <lineage>
        <taxon>Eukaryota</taxon>
        <taxon>Fungi</taxon>
        <taxon>Dikarya</taxon>
        <taxon>Ascomycota</taxon>
        <taxon>Pezizomycotina</taxon>
        <taxon>Eurotiomycetes</taxon>
        <taxon>Eurotiomycetidae</taxon>
        <taxon>Eurotiales</taxon>
        <taxon>Aspergillaceae</taxon>
        <taxon>Penicillium</taxon>
    </lineage>
</organism>
<feature type="transmembrane region" description="Helical" evidence="1">
    <location>
        <begin position="240"/>
        <end position="258"/>
    </location>
</feature>
<name>A0A9W9F3H6_9EURO</name>
<protein>
    <submittedName>
        <fullName evidence="3">Oleate hydroxylase FAH12</fullName>
    </submittedName>
</protein>
<reference evidence="3" key="2">
    <citation type="journal article" date="2023" name="IMA Fungus">
        <title>Comparative genomic study of the Penicillium genus elucidates a diverse pangenome and 15 lateral gene transfer events.</title>
        <authorList>
            <person name="Petersen C."/>
            <person name="Sorensen T."/>
            <person name="Nielsen M.R."/>
            <person name="Sondergaard T.E."/>
            <person name="Sorensen J.L."/>
            <person name="Fitzpatrick D.A."/>
            <person name="Frisvad J.C."/>
            <person name="Nielsen K.L."/>
        </authorList>
    </citation>
    <scope>NUCLEOTIDE SEQUENCE</scope>
    <source>
        <strain evidence="3">IBT 30069</strain>
    </source>
</reference>
<dbReference type="OrthoDB" id="1461976at2759"/>
<evidence type="ECO:0000256" key="1">
    <source>
        <dbReference type="SAM" id="Phobius"/>
    </source>
</evidence>
<dbReference type="GO" id="GO:0016491">
    <property type="term" value="F:oxidoreductase activity"/>
    <property type="evidence" value="ECO:0007669"/>
    <property type="project" value="InterPro"/>
</dbReference>
<keyword evidence="1" id="KW-0472">Membrane</keyword>
<dbReference type="Pfam" id="PF00487">
    <property type="entry name" value="FA_desaturase"/>
    <property type="match status" value="1"/>
</dbReference>
<dbReference type="GO" id="GO:0006629">
    <property type="term" value="P:lipid metabolic process"/>
    <property type="evidence" value="ECO:0007669"/>
    <property type="project" value="InterPro"/>
</dbReference>
<dbReference type="Proteomes" id="UP001149165">
    <property type="component" value="Unassembled WGS sequence"/>
</dbReference>
<dbReference type="CDD" id="cd03507">
    <property type="entry name" value="Delta12-FADS-like"/>
    <property type="match status" value="1"/>
</dbReference>
<dbReference type="InterPro" id="IPR012171">
    <property type="entry name" value="Fatty_acid_desaturase"/>
</dbReference>
<dbReference type="InterPro" id="IPR005804">
    <property type="entry name" value="FA_desaturase_dom"/>
</dbReference>
<keyword evidence="1" id="KW-0812">Transmembrane</keyword>
<proteinExistence type="predicted"/>
<feature type="transmembrane region" description="Helical" evidence="1">
    <location>
        <begin position="264"/>
        <end position="288"/>
    </location>
</feature>
<feature type="domain" description="Fatty acid desaturase" evidence="2">
    <location>
        <begin position="81"/>
        <end position="362"/>
    </location>
</feature>
<evidence type="ECO:0000313" key="3">
    <source>
        <dbReference type="EMBL" id="KAJ5092815.1"/>
    </source>
</evidence>